<dbReference type="Gene3D" id="3.40.50.740">
    <property type="match status" value="1"/>
</dbReference>
<dbReference type="Gene3D" id="2.40.40.20">
    <property type="match status" value="1"/>
</dbReference>
<feature type="domain" description="Molybdopterin oxidoreductase N-terminal" evidence="9">
    <location>
        <begin position="6"/>
        <end position="44"/>
    </location>
</feature>
<keyword evidence="3" id="KW-0500">Molybdenum</keyword>
<dbReference type="EMBL" id="SRKY01000001">
    <property type="protein sequence ID" value="THH38116.1"/>
    <property type="molecule type" value="Genomic_DNA"/>
</dbReference>
<evidence type="ECO:0000259" key="7">
    <source>
        <dbReference type="Pfam" id="PF00384"/>
    </source>
</evidence>
<organism evidence="10 11">
    <name type="scientific">Aliishimia ponticola</name>
    <dbReference type="NCBI Taxonomy" id="2499833"/>
    <lineage>
        <taxon>Bacteria</taxon>
        <taxon>Pseudomonadati</taxon>
        <taxon>Pseudomonadota</taxon>
        <taxon>Alphaproteobacteria</taxon>
        <taxon>Rhodobacterales</taxon>
        <taxon>Paracoccaceae</taxon>
        <taxon>Aliishimia</taxon>
    </lineage>
</organism>
<sequence length="767" mass="83700">MTRQLTSNHWGLGLVRTQGGRITDIAPHPADPSPSALNDNMAASLGGRARVLRPAVRKGWLEGRRGTRGEDPFVELDWSEMLDLIAGDLTRVRKDHGNEAIFAGSYGWGSAGRFHHAQSQLKRFLNSVGGFVGSDGNYSYNAALVTMPHILGGGFRQHLAEATRWPVIARHTDLIVAFGGLALRNMQICDGGNAIHRIPQALKDCAARGVRCVNLSPFRGDMADDMNAEWLAPRPGSDVAVMLALAHTLLVEGLHDRAFLDRYTTGFDRVEAYLTGADDGQPKSAEWAGAISGLDPDRLRRLARQMAGGRTLITCAAGLQRADWGEQPLFAVVTLAAMLGQIGLPGGGYTVGYAVNGHVGAITRPVPWGALPQGTNPIAEQIPVAMIAEMLLNPGGAYRAEGRDRIFPDTRLLWWAGGNPFHHHQDLNRLRRAFQYPETVIVNEINWTATARHADIVLPVAAATEREDFGAGKTDNVLVPMPRLVPPPGQARTEYEIYTDLADRLGTRDAFTEGLDTEGWLRRLWAQTQSAAERRGLHLPEWEEFRTGDIVVLPDPAPDQVFLADYRADPVADKRATPSGKIELFSQVVADCAAPDCPGHAVWRETRDRQAGLAERYPLALLSGQPATRLHSQFDNGDLSRSQKVAGREPVLIHPEDARDRGIADGDVVELFNDRGRCLAGARLTPDIARGCVFLWTGAWYDPDFDAPHARDRHGNPNVLTHDLRTSTFSQSPAAHSAQVDAARWTGPVPPITVFDPPIFAPRVDGT</sequence>
<dbReference type="GO" id="GO:0043546">
    <property type="term" value="F:molybdopterin cofactor binding"/>
    <property type="evidence" value="ECO:0007669"/>
    <property type="project" value="InterPro"/>
</dbReference>
<reference evidence="10 11" key="1">
    <citation type="submission" date="2019-04" db="EMBL/GenBank/DDBJ databases">
        <title>Shimia ponticola sp. nov., isolated from seawater.</title>
        <authorList>
            <person name="Kim Y.-O."/>
            <person name="Yoon J.-H."/>
        </authorList>
    </citation>
    <scope>NUCLEOTIDE SEQUENCE [LARGE SCALE GENOMIC DNA]</scope>
    <source>
        <strain evidence="10 11">MYP11</strain>
    </source>
</reference>
<dbReference type="Proteomes" id="UP000306602">
    <property type="component" value="Unassembled WGS sequence"/>
</dbReference>
<dbReference type="GO" id="GO:0030288">
    <property type="term" value="C:outer membrane-bounded periplasmic space"/>
    <property type="evidence" value="ECO:0007669"/>
    <property type="project" value="TreeGrafter"/>
</dbReference>
<evidence type="ECO:0000256" key="5">
    <source>
        <dbReference type="ARBA" id="ARBA00022764"/>
    </source>
</evidence>
<name>A0A4S4NEY9_9RHOB</name>
<evidence type="ECO:0000313" key="11">
    <source>
        <dbReference type="Proteomes" id="UP000306602"/>
    </source>
</evidence>
<dbReference type="InterPro" id="IPR006655">
    <property type="entry name" value="Mopterin_OxRdtase_prok_CS"/>
</dbReference>
<dbReference type="PANTHER" id="PTHR43742">
    <property type="entry name" value="TRIMETHYLAMINE-N-OXIDE REDUCTASE"/>
    <property type="match status" value="1"/>
</dbReference>
<evidence type="ECO:0000256" key="4">
    <source>
        <dbReference type="ARBA" id="ARBA00022723"/>
    </source>
</evidence>
<feature type="domain" description="Molybdopterin dinucleotide-binding" evidence="8">
    <location>
        <begin position="619"/>
        <end position="737"/>
    </location>
</feature>
<dbReference type="PROSITE" id="PS00932">
    <property type="entry name" value="MOLYBDOPTERIN_PROK_3"/>
    <property type="match status" value="1"/>
</dbReference>
<comment type="caution">
    <text evidence="10">The sequence shown here is derived from an EMBL/GenBank/DDBJ whole genome shotgun (WGS) entry which is preliminary data.</text>
</comment>
<protein>
    <recommendedName>
        <fullName evidence="12">Asp-tRNA(Asn)/Glu-tRNA(Gln) amidotransferase GatCAB subunit C</fullName>
    </recommendedName>
</protein>
<dbReference type="InterPro" id="IPR006656">
    <property type="entry name" value="Mopterin_OxRdtase"/>
</dbReference>
<dbReference type="Pfam" id="PF00384">
    <property type="entry name" value="Molybdopterin"/>
    <property type="match status" value="1"/>
</dbReference>
<keyword evidence="6" id="KW-0560">Oxidoreductase</keyword>
<dbReference type="SUPFAM" id="SSF50692">
    <property type="entry name" value="ADC-like"/>
    <property type="match status" value="1"/>
</dbReference>
<dbReference type="PANTHER" id="PTHR43742:SF10">
    <property type="entry name" value="TRIMETHYLAMINE-N-OXIDE REDUCTASE 2"/>
    <property type="match status" value="1"/>
</dbReference>
<dbReference type="GO" id="GO:0009055">
    <property type="term" value="F:electron transfer activity"/>
    <property type="evidence" value="ECO:0007669"/>
    <property type="project" value="TreeGrafter"/>
</dbReference>
<evidence type="ECO:0000259" key="8">
    <source>
        <dbReference type="Pfam" id="PF01568"/>
    </source>
</evidence>
<dbReference type="Pfam" id="PF01568">
    <property type="entry name" value="Molydop_binding"/>
    <property type="match status" value="1"/>
</dbReference>
<evidence type="ECO:0000256" key="1">
    <source>
        <dbReference type="ARBA" id="ARBA00001942"/>
    </source>
</evidence>
<proteinExistence type="inferred from homology"/>
<dbReference type="Gene3D" id="3.40.228.10">
    <property type="entry name" value="Dimethylsulfoxide Reductase, domain 2"/>
    <property type="match status" value="1"/>
</dbReference>
<comment type="similarity">
    <text evidence="2">Belongs to the prokaryotic molybdopterin-containing oxidoreductase family.</text>
</comment>
<dbReference type="GO" id="GO:0030151">
    <property type="term" value="F:molybdenum ion binding"/>
    <property type="evidence" value="ECO:0007669"/>
    <property type="project" value="TreeGrafter"/>
</dbReference>
<evidence type="ECO:0000256" key="6">
    <source>
        <dbReference type="ARBA" id="ARBA00023002"/>
    </source>
</evidence>
<dbReference type="AlphaFoldDB" id="A0A4S4NEY9"/>
<keyword evidence="5" id="KW-0574">Periplasm</keyword>
<evidence type="ECO:0000256" key="3">
    <source>
        <dbReference type="ARBA" id="ARBA00022505"/>
    </source>
</evidence>
<dbReference type="RefSeq" id="WP_136461008.1">
    <property type="nucleotide sequence ID" value="NZ_SRKY01000001.1"/>
</dbReference>
<dbReference type="Gene3D" id="3.90.55.10">
    <property type="entry name" value="Dimethylsulfoxide Reductase, domain 3"/>
    <property type="match status" value="1"/>
</dbReference>
<feature type="domain" description="Molybdopterin oxidoreductase" evidence="7">
    <location>
        <begin position="50"/>
        <end position="504"/>
    </location>
</feature>
<dbReference type="InterPro" id="IPR041460">
    <property type="entry name" value="Molybdopterin_N"/>
</dbReference>
<evidence type="ECO:0000259" key="9">
    <source>
        <dbReference type="Pfam" id="PF18364"/>
    </source>
</evidence>
<dbReference type="GO" id="GO:0009061">
    <property type="term" value="P:anaerobic respiration"/>
    <property type="evidence" value="ECO:0007669"/>
    <property type="project" value="TreeGrafter"/>
</dbReference>
<dbReference type="InterPro" id="IPR050612">
    <property type="entry name" value="Prok_Mopterin_Oxidored"/>
</dbReference>
<dbReference type="GO" id="GO:0016491">
    <property type="term" value="F:oxidoreductase activity"/>
    <property type="evidence" value="ECO:0007669"/>
    <property type="project" value="UniProtKB-KW"/>
</dbReference>
<dbReference type="Pfam" id="PF18364">
    <property type="entry name" value="Molybdopterin_N"/>
    <property type="match status" value="1"/>
</dbReference>
<keyword evidence="4" id="KW-0479">Metal-binding</keyword>
<evidence type="ECO:0000256" key="2">
    <source>
        <dbReference type="ARBA" id="ARBA00010312"/>
    </source>
</evidence>
<dbReference type="InterPro" id="IPR006657">
    <property type="entry name" value="MoPterin_dinucl-bd_dom"/>
</dbReference>
<comment type="cofactor">
    <cofactor evidence="1">
        <name>Mo-bis(molybdopterin guanine dinucleotide)</name>
        <dbReference type="ChEBI" id="CHEBI:60539"/>
    </cofactor>
</comment>
<dbReference type="SUPFAM" id="SSF53706">
    <property type="entry name" value="Formate dehydrogenase/DMSO reductase, domains 1-3"/>
    <property type="match status" value="1"/>
</dbReference>
<dbReference type="InterPro" id="IPR009010">
    <property type="entry name" value="Asp_de-COase-like_dom_sf"/>
</dbReference>
<gene>
    <name evidence="10" type="ORF">E4Z66_00630</name>
</gene>
<dbReference type="PROSITE" id="PS00490">
    <property type="entry name" value="MOLYBDOPTERIN_PROK_2"/>
    <property type="match status" value="1"/>
</dbReference>
<evidence type="ECO:0000313" key="10">
    <source>
        <dbReference type="EMBL" id="THH38116.1"/>
    </source>
</evidence>
<keyword evidence="11" id="KW-1185">Reference proteome</keyword>
<dbReference type="OrthoDB" id="9759518at2"/>
<evidence type="ECO:0008006" key="12">
    <source>
        <dbReference type="Google" id="ProtNLM"/>
    </source>
</evidence>
<accession>A0A4S4NEY9</accession>